<feature type="compositionally biased region" description="Polar residues" evidence="4">
    <location>
        <begin position="133"/>
        <end position="142"/>
    </location>
</feature>
<name>A0A2P5FZ62_TREOI</name>
<protein>
    <submittedName>
        <fullName evidence="6">Non-heme dioxygenase N-terminal domain containing protein</fullName>
    </submittedName>
</protein>
<feature type="region of interest" description="Disordered" evidence="4">
    <location>
        <begin position="125"/>
        <end position="148"/>
    </location>
</feature>
<sequence>MGMEVDAAFVQAPEHRPKPTIIEAQGIPLIDLSGPVDDLVREIGNTCSEWGFFQVINHGISPESRKRIESVAREFFARPSEEKRRVKRDEVKVFGYYDMEHTKNVRDWKEVFDFTVEDPTFVPASIDPDDNKVTTWNNQWPQDSPELR</sequence>
<organism evidence="6 7">
    <name type="scientific">Trema orientale</name>
    <name type="common">Charcoal tree</name>
    <name type="synonym">Celtis orientalis</name>
    <dbReference type="NCBI Taxonomy" id="63057"/>
    <lineage>
        <taxon>Eukaryota</taxon>
        <taxon>Viridiplantae</taxon>
        <taxon>Streptophyta</taxon>
        <taxon>Embryophyta</taxon>
        <taxon>Tracheophyta</taxon>
        <taxon>Spermatophyta</taxon>
        <taxon>Magnoliopsida</taxon>
        <taxon>eudicotyledons</taxon>
        <taxon>Gunneridae</taxon>
        <taxon>Pentapetalae</taxon>
        <taxon>rosids</taxon>
        <taxon>fabids</taxon>
        <taxon>Rosales</taxon>
        <taxon>Cannabaceae</taxon>
        <taxon>Trema</taxon>
    </lineage>
</organism>
<keyword evidence="2" id="KW-0560">Oxidoreductase</keyword>
<dbReference type="PANTHER" id="PTHR10209">
    <property type="entry name" value="OXIDOREDUCTASE, 2OG-FE II OXYGENASE FAMILY PROTEIN"/>
    <property type="match status" value="1"/>
</dbReference>
<dbReference type="AlphaFoldDB" id="A0A2P5FZ62"/>
<proteinExistence type="predicted"/>
<keyword evidence="1" id="KW-0479">Metal-binding</keyword>
<dbReference type="Proteomes" id="UP000237000">
    <property type="component" value="Unassembled WGS sequence"/>
</dbReference>
<dbReference type="InterPro" id="IPR027443">
    <property type="entry name" value="IPNS-like_sf"/>
</dbReference>
<evidence type="ECO:0000313" key="6">
    <source>
        <dbReference type="EMBL" id="POO03049.1"/>
    </source>
</evidence>
<dbReference type="PANTHER" id="PTHR10209:SF885">
    <property type="entry name" value="2OG-FE(II) OXYGENASE FAMILY, PUTATIVE (AFU_ORTHOLOGUE AFUA_2G00750)-RELATED"/>
    <property type="match status" value="1"/>
</dbReference>
<dbReference type="GO" id="GO:0051213">
    <property type="term" value="F:dioxygenase activity"/>
    <property type="evidence" value="ECO:0007669"/>
    <property type="project" value="UniProtKB-KW"/>
</dbReference>
<dbReference type="Pfam" id="PF14226">
    <property type="entry name" value="DIOX_N"/>
    <property type="match status" value="1"/>
</dbReference>
<reference evidence="7" key="1">
    <citation type="submission" date="2016-06" db="EMBL/GenBank/DDBJ databases">
        <title>Parallel loss of symbiosis genes in relatives of nitrogen-fixing non-legume Parasponia.</title>
        <authorList>
            <person name="Van Velzen R."/>
            <person name="Holmer R."/>
            <person name="Bu F."/>
            <person name="Rutten L."/>
            <person name="Van Zeijl A."/>
            <person name="Liu W."/>
            <person name="Santuari L."/>
            <person name="Cao Q."/>
            <person name="Sharma T."/>
            <person name="Shen D."/>
            <person name="Roswanjaya Y."/>
            <person name="Wardhani T."/>
            <person name="Kalhor M.S."/>
            <person name="Jansen J."/>
            <person name="Van den Hoogen J."/>
            <person name="Gungor B."/>
            <person name="Hartog M."/>
            <person name="Hontelez J."/>
            <person name="Verver J."/>
            <person name="Yang W.-C."/>
            <person name="Schijlen E."/>
            <person name="Repin R."/>
            <person name="Schilthuizen M."/>
            <person name="Schranz E."/>
            <person name="Heidstra R."/>
            <person name="Miyata K."/>
            <person name="Fedorova E."/>
            <person name="Kohlen W."/>
            <person name="Bisseling T."/>
            <person name="Smit S."/>
            <person name="Geurts R."/>
        </authorList>
    </citation>
    <scope>NUCLEOTIDE SEQUENCE [LARGE SCALE GENOMIC DNA]</scope>
    <source>
        <strain evidence="7">cv. RG33-2</strain>
    </source>
</reference>
<feature type="domain" description="Non-haem dioxygenase N-terminal" evidence="5">
    <location>
        <begin position="27"/>
        <end position="142"/>
    </location>
</feature>
<dbReference type="InterPro" id="IPR026992">
    <property type="entry name" value="DIOX_N"/>
</dbReference>
<gene>
    <name evidence="6" type="ORF">TorRG33x02_011100</name>
</gene>
<accession>A0A2P5FZ62</accession>
<comment type="caution">
    <text evidence="6">The sequence shown here is derived from an EMBL/GenBank/DDBJ whole genome shotgun (WGS) entry which is preliminary data.</text>
</comment>
<keyword evidence="7" id="KW-1185">Reference proteome</keyword>
<keyword evidence="3" id="KW-0408">Iron</keyword>
<evidence type="ECO:0000256" key="4">
    <source>
        <dbReference type="SAM" id="MobiDB-lite"/>
    </source>
</evidence>
<dbReference type="SUPFAM" id="SSF51197">
    <property type="entry name" value="Clavaminate synthase-like"/>
    <property type="match status" value="1"/>
</dbReference>
<dbReference type="EMBL" id="JXTC01000003">
    <property type="protein sequence ID" value="POO03049.1"/>
    <property type="molecule type" value="Genomic_DNA"/>
</dbReference>
<dbReference type="Gene3D" id="2.60.120.330">
    <property type="entry name" value="B-lactam Antibiotic, Isopenicillin N Synthase, Chain"/>
    <property type="match status" value="1"/>
</dbReference>
<evidence type="ECO:0000256" key="3">
    <source>
        <dbReference type="ARBA" id="ARBA00023004"/>
    </source>
</evidence>
<evidence type="ECO:0000256" key="2">
    <source>
        <dbReference type="ARBA" id="ARBA00023002"/>
    </source>
</evidence>
<keyword evidence="6" id="KW-0223">Dioxygenase</keyword>
<dbReference type="InParanoid" id="A0A2P5FZ62"/>
<dbReference type="OrthoDB" id="288590at2759"/>
<evidence type="ECO:0000313" key="7">
    <source>
        <dbReference type="Proteomes" id="UP000237000"/>
    </source>
</evidence>
<evidence type="ECO:0000259" key="5">
    <source>
        <dbReference type="Pfam" id="PF14226"/>
    </source>
</evidence>
<evidence type="ECO:0000256" key="1">
    <source>
        <dbReference type="ARBA" id="ARBA00022723"/>
    </source>
</evidence>
<dbReference type="GO" id="GO:0046872">
    <property type="term" value="F:metal ion binding"/>
    <property type="evidence" value="ECO:0007669"/>
    <property type="project" value="UniProtKB-KW"/>
</dbReference>